<dbReference type="HOGENOM" id="CLU_3114700_0_0_10"/>
<accession>B5CZL5</accession>
<sequence>MNKKYIFKTILSHCRNASVYKEIRTKDFYVSFPETIRLYSRKPTFPVRET</sequence>
<dbReference type="Proteomes" id="UP000003452">
    <property type="component" value="Unassembled WGS sequence"/>
</dbReference>
<dbReference type="EMBL" id="ABQC02000019">
    <property type="protein sequence ID" value="EDY95896.1"/>
    <property type="molecule type" value="Genomic_DNA"/>
</dbReference>
<organism evidence="1 2">
    <name type="scientific">Phocaeicola plebeius (strain DSM 17135 / JCM 12973 / CCUG 54634 / M2)</name>
    <name type="common">Bacteroides plebeius</name>
    <dbReference type="NCBI Taxonomy" id="484018"/>
    <lineage>
        <taxon>Bacteria</taxon>
        <taxon>Pseudomonadati</taxon>
        <taxon>Bacteroidota</taxon>
        <taxon>Bacteroidia</taxon>
        <taxon>Bacteroidales</taxon>
        <taxon>Bacteroidaceae</taxon>
        <taxon>Phocaeicola</taxon>
    </lineage>
</organism>
<evidence type="ECO:0000313" key="1">
    <source>
        <dbReference type="EMBL" id="EDY95896.1"/>
    </source>
</evidence>
<reference evidence="1 2" key="1">
    <citation type="submission" date="2008-08" db="EMBL/GenBank/DDBJ databases">
        <title>Draft genome sequence of Bacteroides plebeius (DSM 17135).</title>
        <authorList>
            <person name="Sudarsanam P."/>
            <person name="Ley R."/>
            <person name="Guruge J."/>
            <person name="Turnbaugh P.J."/>
            <person name="Mahowald M."/>
            <person name="Liep D."/>
            <person name="Gordon J."/>
        </authorList>
    </citation>
    <scope>NUCLEOTIDE SEQUENCE [LARGE SCALE GENOMIC DNA]</scope>
    <source>
        <strain evidence="2">DSM 17135 / JCM 12973 / M2</strain>
    </source>
</reference>
<protein>
    <submittedName>
        <fullName evidence="1">Uncharacterized protein</fullName>
    </submittedName>
</protein>
<gene>
    <name evidence="1" type="ORF">BACPLE_02181</name>
</gene>
<proteinExistence type="predicted"/>
<name>B5CZL5_PHOPM</name>
<comment type="caution">
    <text evidence="1">The sequence shown here is derived from an EMBL/GenBank/DDBJ whole genome shotgun (WGS) entry which is preliminary data.</text>
</comment>
<reference evidence="1 2" key="2">
    <citation type="submission" date="2008-08" db="EMBL/GenBank/DDBJ databases">
        <authorList>
            <person name="Fulton L."/>
            <person name="Clifton S."/>
            <person name="Fulton B."/>
            <person name="Xu J."/>
            <person name="Minx P."/>
            <person name="Pepin K.H."/>
            <person name="Johnson M."/>
            <person name="Thiruvilangam P."/>
            <person name="Bhonagiri V."/>
            <person name="Nash W.E."/>
            <person name="Mardis E.R."/>
            <person name="Wilson R.K."/>
        </authorList>
    </citation>
    <scope>NUCLEOTIDE SEQUENCE [LARGE SCALE GENOMIC DNA]</scope>
    <source>
        <strain evidence="2">DSM 17135 / JCM 12973 / M2</strain>
    </source>
</reference>
<evidence type="ECO:0000313" key="2">
    <source>
        <dbReference type="Proteomes" id="UP000003452"/>
    </source>
</evidence>
<dbReference type="AlphaFoldDB" id="B5CZL5"/>